<evidence type="ECO:0000313" key="3">
    <source>
        <dbReference type="Proteomes" id="UP000198814"/>
    </source>
</evidence>
<dbReference type="OrthoDB" id="8542664at2"/>
<accession>A0A1H8KRX8</accession>
<dbReference type="AlphaFoldDB" id="A0A1H8KRX8"/>
<feature type="chain" id="PRO_5011525621" description="Lipoprotein" evidence="1">
    <location>
        <begin position="22"/>
        <end position="419"/>
    </location>
</feature>
<reference evidence="3" key="1">
    <citation type="submission" date="2016-10" db="EMBL/GenBank/DDBJ databases">
        <authorList>
            <person name="Varghese N."/>
            <person name="Submissions S."/>
        </authorList>
    </citation>
    <scope>NUCLEOTIDE SEQUENCE [LARGE SCALE GENOMIC DNA]</scope>
    <source>
        <strain evidence="3">Nm76</strain>
    </source>
</reference>
<name>A0A1H8KRX8_9PROT</name>
<protein>
    <recommendedName>
        <fullName evidence="4">Lipoprotein</fullName>
    </recommendedName>
</protein>
<proteinExistence type="predicted"/>
<keyword evidence="3" id="KW-1185">Reference proteome</keyword>
<dbReference type="PROSITE" id="PS51257">
    <property type="entry name" value="PROKAR_LIPOPROTEIN"/>
    <property type="match status" value="1"/>
</dbReference>
<evidence type="ECO:0000256" key="1">
    <source>
        <dbReference type="SAM" id="SignalP"/>
    </source>
</evidence>
<gene>
    <name evidence="2" type="ORF">SAMN05216333_102223</name>
</gene>
<evidence type="ECO:0000313" key="2">
    <source>
        <dbReference type="EMBL" id="SEN95653.1"/>
    </source>
</evidence>
<evidence type="ECO:0008006" key="4">
    <source>
        <dbReference type="Google" id="ProtNLM"/>
    </source>
</evidence>
<organism evidence="2 3">
    <name type="scientific">Nitrosomonas oligotropha</name>
    <dbReference type="NCBI Taxonomy" id="42354"/>
    <lineage>
        <taxon>Bacteria</taxon>
        <taxon>Pseudomonadati</taxon>
        <taxon>Pseudomonadota</taxon>
        <taxon>Betaproteobacteria</taxon>
        <taxon>Nitrosomonadales</taxon>
        <taxon>Nitrosomonadaceae</taxon>
        <taxon>Nitrosomonas</taxon>
    </lineage>
</organism>
<dbReference type="Proteomes" id="UP000198814">
    <property type="component" value="Unassembled WGS sequence"/>
</dbReference>
<dbReference type="STRING" id="42354.SAMN05216333_102223"/>
<dbReference type="EMBL" id="FODO01000002">
    <property type="protein sequence ID" value="SEN95653.1"/>
    <property type="molecule type" value="Genomic_DNA"/>
</dbReference>
<feature type="signal peptide" evidence="1">
    <location>
        <begin position="1"/>
        <end position="21"/>
    </location>
</feature>
<sequence length="419" mass="47487">MIRAVLILLATCLLLSLSACATKKPEKKTPDAEDRTKILTPFEQLSLKSDAKTVFEDQGKFILLEGKKCMQRDNGAEPVTLLQWIEMPDYVDSGTVVLNGWDLRYLNQDREVNSMRADITHSKLVKNTGSTVLVFEAKGTLEDQSRKDAFEFCVFYTALGYHSTAIDATIEEDHNGIESSVVQTENQGAVATLENTGHKGMLRKYDAVAIIPRGFDFQYTDTFECEWRLWPCQWGDRVDYRLLQVAYNLSQASAAPSLGGTPHWVTQTIFKDNNTHTHRIKTRAAQIRGRSVKLHGDFLALNPRTGKTDTCRKSADGVVRTQTVRINELPYDYAIPMLTGWELVNECEHQRVQRAGIWIHDIRFDPQAGYLEYKVSSILRDQDGAPSFNSAHRITVLGLNRLSSSEKKRAPRFRLKIRD</sequence>
<dbReference type="RefSeq" id="WP_090321442.1">
    <property type="nucleotide sequence ID" value="NZ_FNOE01000027.1"/>
</dbReference>
<keyword evidence="1" id="KW-0732">Signal</keyword>